<dbReference type="InterPro" id="IPR015797">
    <property type="entry name" value="NUDIX_hydrolase-like_dom_sf"/>
</dbReference>
<comment type="cofactor">
    <cofactor evidence="1">
        <name>Mn(2+)</name>
        <dbReference type="ChEBI" id="CHEBI:29035"/>
    </cofactor>
</comment>
<reference evidence="6" key="1">
    <citation type="submission" date="2015-09" db="EMBL/GenBank/DDBJ databases">
        <title>Draft Genome Sequences of Two Novel Amoeba-resistant Intranuclear Bacteria, Candidatus Berkiella cookevillensis and Candidatus Berkiella aquae.</title>
        <authorList>
            <person name="Mehari Y.T."/>
            <person name="Arivett B.A."/>
            <person name="Farone A.L."/>
            <person name="Gunderson J.H."/>
            <person name="Farone M.B."/>
        </authorList>
    </citation>
    <scope>NUCLEOTIDE SEQUENCE [LARGE SCALE GENOMIC DNA]</scope>
    <source>
        <strain evidence="6">HT99</strain>
    </source>
</reference>
<comment type="similarity">
    <text evidence="4">Belongs to the Nudix hydrolase family. RppH subfamily.</text>
</comment>
<dbReference type="HAMAP" id="MF_00298">
    <property type="entry name" value="Nudix_RppH"/>
    <property type="match status" value="1"/>
</dbReference>
<dbReference type="STRING" id="295108.HT99x_00662"/>
<dbReference type="OrthoDB" id="9816040at2"/>
<proteinExistence type="inferred from homology"/>
<evidence type="ECO:0000256" key="1">
    <source>
        <dbReference type="ARBA" id="ARBA00001936"/>
    </source>
</evidence>
<dbReference type="GO" id="GO:0005737">
    <property type="term" value="C:cytoplasm"/>
    <property type="evidence" value="ECO:0007669"/>
    <property type="project" value="TreeGrafter"/>
</dbReference>
<name>A0A0Q9Z189_9GAMM</name>
<dbReference type="RefSeq" id="WP_075065302.1">
    <property type="nucleotide sequence ID" value="NZ_LKAJ02000001.1"/>
</dbReference>
<keyword evidence="3 4" id="KW-0378">Hydrolase</keyword>
<dbReference type="PROSITE" id="PS51462">
    <property type="entry name" value="NUDIX"/>
    <property type="match status" value="1"/>
</dbReference>
<comment type="caution">
    <text evidence="6">The sequence shown here is derived from an EMBL/GenBank/DDBJ whole genome shotgun (WGS) entry which is preliminary data.</text>
</comment>
<protein>
    <recommendedName>
        <fullName evidence="4">RNA pyrophosphohydrolase</fullName>
        <ecNumber evidence="4">3.6.1.-</ecNumber>
    </recommendedName>
    <alternativeName>
        <fullName evidence="4">(Di)nucleoside polyphosphate hydrolase</fullName>
    </alternativeName>
</protein>
<evidence type="ECO:0000256" key="4">
    <source>
        <dbReference type="HAMAP-Rule" id="MF_00298"/>
    </source>
</evidence>
<keyword evidence="8" id="KW-1185">Reference proteome</keyword>
<accession>A0A0Q9Z189</accession>
<dbReference type="Pfam" id="PF00293">
    <property type="entry name" value="NUDIX"/>
    <property type="match status" value="1"/>
</dbReference>
<reference evidence="7" key="2">
    <citation type="journal article" date="2016" name="Genome Announc.">
        <title>Draft Genome Sequences of Two Novel Amoeba-Resistant Intranuclear Bacteria, 'Candidatus Berkiella cookevillensis' and 'Candidatus Berkiella aquae'.</title>
        <authorList>
            <person name="Mehari Y.T."/>
            <person name="Arivett B.A."/>
            <person name="Farone A.L."/>
            <person name="Gunderson J.H."/>
            <person name="Farone M.B."/>
        </authorList>
    </citation>
    <scope>NUCLEOTIDE SEQUENCE</scope>
    <source>
        <strain evidence="7">HT99</strain>
    </source>
</reference>
<feature type="short sequence motif" description="Nudix box" evidence="4">
    <location>
        <begin position="38"/>
        <end position="59"/>
    </location>
</feature>
<dbReference type="NCBIfam" id="NF001937">
    <property type="entry name" value="PRK00714.1-4"/>
    <property type="match status" value="1"/>
</dbReference>
<dbReference type="PATRIC" id="fig|1590043.3.peg.663"/>
<dbReference type="NCBIfam" id="NF001934">
    <property type="entry name" value="PRK00714.1-1"/>
    <property type="match status" value="1"/>
</dbReference>
<dbReference type="GO" id="GO:0034353">
    <property type="term" value="F:mRNA 5'-diphosphatase activity"/>
    <property type="evidence" value="ECO:0007669"/>
    <property type="project" value="UniProtKB-ARBA"/>
</dbReference>
<dbReference type="InterPro" id="IPR020084">
    <property type="entry name" value="NUDIX_hydrolase_CS"/>
</dbReference>
<dbReference type="EC" id="3.6.1.-" evidence="4"/>
<dbReference type="Proteomes" id="UP000051497">
    <property type="component" value="Unassembled WGS sequence"/>
</dbReference>
<dbReference type="PANTHER" id="PTHR23114">
    <property type="entry name" value="M7GPPPN-MRNA HYDROLASE"/>
    <property type="match status" value="1"/>
</dbReference>
<dbReference type="PROSITE" id="PS00893">
    <property type="entry name" value="NUDIX_BOX"/>
    <property type="match status" value="1"/>
</dbReference>
<comment type="cofactor">
    <cofactor evidence="2">
        <name>Mg(2+)</name>
        <dbReference type="ChEBI" id="CHEBI:18420"/>
    </cofactor>
</comment>
<dbReference type="EMBL" id="LKAJ02000001">
    <property type="protein sequence ID" value="MCS5712556.1"/>
    <property type="molecule type" value="Genomic_DNA"/>
</dbReference>
<dbReference type="InterPro" id="IPR020476">
    <property type="entry name" value="Nudix_hydrolase"/>
</dbReference>
<gene>
    <name evidence="4 6" type="primary">rppH</name>
    <name evidence="4" type="synonym">nudH</name>
    <name evidence="6" type="ORF">HT99x_00662</name>
    <name evidence="7" type="ORF">HT99x_014035</name>
</gene>
<dbReference type="InterPro" id="IPR022927">
    <property type="entry name" value="RppH"/>
</dbReference>
<comment type="cofactor">
    <cofactor evidence="4">
        <name>a divalent metal cation</name>
        <dbReference type="ChEBI" id="CHEBI:60240"/>
    </cofactor>
</comment>
<evidence type="ECO:0000313" key="8">
    <source>
        <dbReference type="Proteomes" id="UP000051497"/>
    </source>
</evidence>
<evidence type="ECO:0000256" key="3">
    <source>
        <dbReference type="ARBA" id="ARBA00022801"/>
    </source>
</evidence>
<evidence type="ECO:0000313" key="7">
    <source>
        <dbReference type="EMBL" id="MCS5712556.1"/>
    </source>
</evidence>
<dbReference type="PRINTS" id="PR00502">
    <property type="entry name" value="NUDIXFAMILY"/>
</dbReference>
<dbReference type="PANTHER" id="PTHR23114:SF17">
    <property type="entry name" value="M7GPPPN-MRNA HYDROLASE"/>
    <property type="match status" value="1"/>
</dbReference>
<dbReference type="FunFam" id="3.90.79.10:FF:000001">
    <property type="entry name" value="RNA pyrophosphohydrolase"/>
    <property type="match status" value="1"/>
</dbReference>
<reference evidence="7" key="3">
    <citation type="submission" date="2021-06" db="EMBL/GenBank/DDBJ databases">
        <title>Genomic Description and Analysis of Intracellular Bacteria, Candidatus Berkiella cookevillensis and Candidatus Berkiella aquae.</title>
        <authorList>
            <person name="Kidane D.T."/>
            <person name="Mehari Y.T."/>
            <person name="Rice F.C."/>
            <person name="Arivett B.A."/>
            <person name="Farone A.L."/>
            <person name="Berk S.G."/>
            <person name="Farone M.B."/>
        </authorList>
    </citation>
    <scope>NUCLEOTIDE SEQUENCE</scope>
    <source>
        <strain evidence="7">HT99</strain>
    </source>
</reference>
<dbReference type="EMBL" id="LKAJ01000002">
    <property type="protein sequence ID" value="KRG22243.1"/>
    <property type="molecule type" value="Genomic_DNA"/>
</dbReference>
<dbReference type="SUPFAM" id="SSF55811">
    <property type="entry name" value="Nudix"/>
    <property type="match status" value="1"/>
</dbReference>
<dbReference type="GO" id="GO:0006402">
    <property type="term" value="P:mRNA catabolic process"/>
    <property type="evidence" value="ECO:0007669"/>
    <property type="project" value="TreeGrafter"/>
</dbReference>
<organism evidence="6">
    <name type="scientific">Candidatus Berkiella aquae</name>
    <dbReference type="NCBI Taxonomy" id="295108"/>
    <lineage>
        <taxon>Bacteria</taxon>
        <taxon>Pseudomonadati</taxon>
        <taxon>Pseudomonadota</taxon>
        <taxon>Gammaproteobacteria</taxon>
        <taxon>Candidatus Berkiellales</taxon>
        <taxon>Candidatus Berkiellaceae</taxon>
        <taxon>Candidatus Berkiella</taxon>
    </lineage>
</organism>
<feature type="domain" description="Nudix hydrolase" evidence="5">
    <location>
        <begin position="6"/>
        <end position="149"/>
    </location>
</feature>
<sequence>MIDENGFRLNVGIILTNSHGQLFWGRRVNQDAWQFPQGGIHDNEQLEEALFRELYEEIGLSQKEVSIVAESEQWLSYRLPRRLIRSDTRPPCIGQKQKWFLLRLEGEDSCIKLDVSIKPEFDHWRWVSYWFPLYQVVAFKREVYRQALLEFSPKIMNIKKELMTLDPLDH</sequence>
<comment type="function">
    <text evidence="4">Accelerates the degradation of transcripts by removing pyrophosphate from the 5'-end of triphosphorylated RNA, leading to a more labile monophosphorylated state that can stimulate subsequent ribonuclease cleavage.</text>
</comment>
<dbReference type="InterPro" id="IPR000086">
    <property type="entry name" value="NUDIX_hydrolase_dom"/>
</dbReference>
<dbReference type="AlphaFoldDB" id="A0A0Q9Z189"/>
<evidence type="ECO:0000313" key="6">
    <source>
        <dbReference type="EMBL" id="KRG22243.1"/>
    </source>
</evidence>
<evidence type="ECO:0000256" key="2">
    <source>
        <dbReference type="ARBA" id="ARBA00001946"/>
    </source>
</evidence>
<dbReference type="Gene3D" id="3.90.79.10">
    <property type="entry name" value="Nucleoside Triphosphate Pyrophosphohydrolase"/>
    <property type="match status" value="1"/>
</dbReference>
<dbReference type="CDD" id="cd03671">
    <property type="entry name" value="NUDIX_Ap4A_hydrolase_plant_like"/>
    <property type="match status" value="1"/>
</dbReference>
<evidence type="ECO:0000259" key="5">
    <source>
        <dbReference type="PROSITE" id="PS51462"/>
    </source>
</evidence>
<dbReference type="NCBIfam" id="NF001938">
    <property type="entry name" value="PRK00714.1-5"/>
    <property type="match status" value="1"/>
</dbReference>